<evidence type="ECO:0000313" key="10">
    <source>
        <dbReference type="Proteomes" id="UP000007241"/>
    </source>
</evidence>
<keyword evidence="2 5" id="KW-0812">Transmembrane</keyword>
<dbReference type="InParanoid" id="F4PB68"/>
<feature type="region of interest" description="Disordered" evidence="6">
    <location>
        <begin position="287"/>
        <end position="323"/>
    </location>
</feature>
<gene>
    <name evidence="9" type="ORF">BATDEDRAFT_27547</name>
</gene>
<keyword evidence="10" id="KW-1185">Reference proteome</keyword>
<keyword evidence="4 5" id="KW-0472">Membrane</keyword>
<feature type="transmembrane region" description="Helical" evidence="7">
    <location>
        <begin position="110"/>
        <end position="129"/>
    </location>
</feature>
<protein>
    <recommendedName>
        <fullName evidence="8">TLC domain-containing protein</fullName>
    </recommendedName>
</protein>
<feature type="transmembrane region" description="Helical" evidence="7">
    <location>
        <begin position="135"/>
        <end position="160"/>
    </location>
</feature>
<accession>F4PB68</accession>
<dbReference type="STRING" id="684364.F4PB68"/>
<sequence>MTVSSLPFLYDYFTHDSDLSMMPLLNDPAAVVCSMFFISYLVCDLIFGWWYYKEQIDLITGWLHHLIYPVVIIASIVLQFPGAFLIAAFMELPTIVLALGHMKRSFRSEYLFGFLFFLTRIVFHLYFAWRAYVVWYQYLYVMILALGTFPLHIHWFGRWVKRQIRILRKRKHLAEQLVQTESSMQDDGLINDDEIESNSGREYGCTTSIEINNPIENTGLERKPAGFPIWSSLRKDSIVANGSIESSRRTRVHHMRSASATVGGEIRSQLPVSLPTSSTLEASYVTDPRRSKVTEAPRSIPTMPCTATPHFTSRQPANESTETDHLLGLHPRTIPYDRASVILVPEYRDTASSRSLSAAVTRMRSRGSTVSFGDSGHDNRSSVPGYGSSFFLPVPSFHEHSGWNRHWLSFPVTEPTRDGVDPVDVFEENDELLNNGIDERMVVEDTMDDCVGDTANNG</sequence>
<feature type="compositionally biased region" description="Polar residues" evidence="6">
    <location>
        <begin position="309"/>
        <end position="320"/>
    </location>
</feature>
<dbReference type="GO" id="GO:0005783">
    <property type="term" value="C:endoplasmic reticulum"/>
    <property type="evidence" value="ECO:0000318"/>
    <property type="project" value="GO_Central"/>
</dbReference>
<comment type="subcellular location">
    <subcellularLocation>
        <location evidence="1">Membrane</location>
        <topology evidence="1">Multi-pass membrane protein</topology>
    </subcellularLocation>
</comment>
<evidence type="ECO:0000313" key="9">
    <source>
        <dbReference type="EMBL" id="EGF77270.1"/>
    </source>
</evidence>
<evidence type="ECO:0000256" key="5">
    <source>
        <dbReference type="PROSITE-ProRule" id="PRU00205"/>
    </source>
</evidence>
<organism evidence="9 10">
    <name type="scientific">Batrachochytrium dendrobatidis (strain JAM81 / FGSC 10211)</name>
    <name type="common">Frog chytrid fungus</name>
    <dbReference type="NCBI Taxonomy" id="684364"/>
    <lineage>
        <taxon>Eukaryota</taxon>
        <taxon>Fungi</taxon>
        <taxon>Fungi incertae sedis</taxon>
        <taxon>Chytridiomycota</taxon>
        <taxon>Chytridiomycota incertae sedis</taxon>
        <taxon>Chytridiomycetes</taxon>
        <taxon>Rhizophydiales</taxon>
        <taxon>Rhizophydiales incertae sedis</taxon>
        <taxon>Batrachochytrium</taxon>
    </lineage>
</organism>
<dbReference type="AlphaFoldDB" id="F4PB68"/>
<evidence type="ECO:0000256" key="7">
    <source>
        <dbReference type="SAM" id="Phobius"/>
    </source>
</evidence>
<evidence type="ECO:0000259" key="8">
    <source>
        <dbReference type="PROSITE" id="PS50922"/>
    </source>
</evidence>
<evidence type="ECO:0000256" key="1">
    <source>
        <dbReference type="ARBA" id="ARBA00004141"/>
    </source>
</evidence>
<dbReference type="PANTHER" id="PTHR13439:SF72">
    <property type="entry name" value="TLC DOMAIN-CONTAINING PROTEIN"/>
    <property type="match status" value="1"/>
</dbReference>
<dbReference type="PROSITE" id="PS50922">
    <property type="entry name" value="TLC"/>
    <property type="match status" value="1"/>
</dbReference>
<dbReference type="GO" id="GO:0016020">
    <property type="term" value="C:membrane"/>
    <property type="evidence" value="ECO:0007669"/>
    <property type="project" value="UniProtKB-SubCell"/>
</dbReference>
<dbReference type="HOGENOM" id="CLU_597144_0_0_1"/>
<dbReference type="GO" id="GO:0055088">
    <property type="term" value="P:lipid homeostasis"/>
    <property type="evidence" value="ECO:0000318"/>
    <property type="project" value="GO_Central"/>
</dbReference>
<dbReference type="InterPro" id="IPR006634">
    <property type="entry name" value="TLC-dom"/>
</dbReference>
<dbReference type="InterPro" id="IPR050846">
    <property type="entry name" value="TLCD"/>
</dbReference>
<dbReference type="RefSeq" id="XP_006681900.1">
    <property type="nucleotide sequence ID" value="XM_006681837.1"/>
</dbReference>
<dbReference type="PANTHER" id="PTHR13439">
    <property type="entry name" value="CT120 PROTEIN"/>
    <property type="match status" value="1"/>
</dbReference>
<dbReference type="Proteomes" id="UP000007241">
    <property type="component" value="Unassembled WGS sequence"/>
</dbReference>
<evidence type="ECO:0000256" key="4">
    <source>
        <dbReference type="ARBA" id="ARBA00023136"/>
    </source>
</evidence>
<keyword evidence="3 7" id="KW-1133">Transmembrane helix</keyword>
<dbReference type="GeneID" id="18239350"/>
<proteinExistence type="predicted"/>
<evidence type="ECO:0000256" key="2">
    <source>
        <dbReference type="ARBA" id="ARBA00022692"/>
    </source>
</evidence>
<evidence type="ECO:0000256" key="3">
    <source>
        <dbReference type="ARBA" id="ARBA00022989"/>
    </source>
</evidence>
<name>F4PB68_BATDJ</name>
<reference evidence="9 10" key="1">
    <citation type="submission" date="2009-12" db="EMBL/GenBank/DDBJ databases">
        <title>The draft genome of Batrachochytrium dendrobatidis.</title>
        <authorList>
            <consortium name="US DOE Joint Genome Institute (JGI-PGF)"/>
            <person name="Kuo A."/>
            <person name="Salamov A."/>
            <person name="Schmutz J."/>
            <person name="Lucas S."/>
            <person name="Pitluck S."/>
            <person name="Rosenblum E."/>
            <person name="Stajich J."/>
            <person name="Eisen M."/>
            <person name="Grigoriev I.V."/>
        </authorList>
    </citation>
    <scope>NUCLEOTIDE SEQUENCE [LARGE SCALE GENOMIC DNA]</scope>
    <source>
        <strain evidence="10">JAM81 / FGSC 10211</strain>
    </source>
</reference>
<feature type="transmembrane region" description="Helical" evidence="7">
    <location>
        <begin position="66"/>
        <end position="89"/>
    </location>
</feature>
<evidence type="ECO:0000256" key="6">
    <source>
        <dbReference type="SAM" id="MobiDB-lite"/>
    </source>
</evidence>
<feature type="domain" description="TLC" evidence="8">
    <location>
        <begin position="1"/>
        <end position="168"/>
    </location>
</feature>
<feature type="transmembrane region" description="Helical" evidence="7">
    <location>
        <begin position="29"/>
        <end position="51"/>
    </location>
</feature>
<dbReference type="EMBL" id="GL882892">
    <property type="protein sequence ID" value="EGF77270.1"/>
    <property type="molecule type" value="Genomic_DNA"/>
</dbReference>
<dbReference type="OrthoDB" id="341353at2759"/>